<dbReference type="Pfam" id="PF00186">
    <property type="entry name" value="DHFR_1"/>
    <property type="match status" value="1"/>
</dbReference>
<dbReference type="Gene3D" id="3.40.430.10">
    <property type="entry name" value="Dihydrofolate Reductase, subunit A"/>
    <property type="match status" value="1"/>
</dbReference>
<dbReference type="InterPro" id="IPR012259">
    <property type="entry name" value="DHFR"/>
</dbReference>
<dbReference type="Proteomes" id="UP000092600">
    <property type="component" value="Unassembled WGS sequence"/>
</dbReference>
<dbReference type="PANTHER" id="PTHR48069">
    <property type="entry name" value="DIHYDROFOLATE REDUCTASE"/>
    <property type="match status" value="1"/>
</dbReference>
<dbReference type="GO" id="GO:0046655">
    <property type="term" value="P:folic acid metabolic process"/>
    <property type="evidence" value="ECO:0007669"/>
    <property type="project" value="TreeGrafter"/>
</dbReference>
<dbReference type="GO" id="GO:0005739">
    <property type="term" value="C:mitochondrion"/>
    <property type="evidence" value="ECO:0007669"/>
    <property type="project" value="TreeGrafter"/>
</dbReference>
<protein>
    <recommendedName>
        <fullName evidence="2">dihydrofolate reductase</fullName>
        <ecNumber evidence="2">1.5.1.3</ecNumber>
    </recommendedName>
</protein>
<dbReference type="GO" id="GO:0050661">
    <property type="term" value="F:NADP binding"/>
    <property type="evidence" value="ECO:0007669"/>
    <property type="project" value="InterPro"/>
</dbReference>
<evidence type="ECO:0000256" key="5">
    <source>
        <dbReference type="ARBA" id="ARBA00023002"/>
    </source>
</evidence>
<keyword evidence="3" id="KW-0554">One-carbon metabolism</keyword>
<sequence length="146" mass="16507">MGRKTWESIPLKEKPLRNRFNIVLTRSGRFDIATEENVVTCASMTSALRMMASAPFCLTIEKVFVIGGGEVLRDALNAPGCEAIHLTNIETNIECDTFIPPVDLSVFHPWYSSFPLVENNTKYSFVTFVRVRNSATECTIKKMRKQ</sequence>
<reference evidence="7 8" key="1">
    <citation type="journal article" date="2016" name="DNA Res.">
        <title>The draft genome of MD-2 pineapple using hybrid error correction of long reads.</title>
        <authorList>
            <person name="Redwan R.M."/>
            <person name="Saidin A."/>
            <person name="Kumar S.V."/>
        </authorList>
    </citation>
    <scope>NUCLEOTIDE SEQUENCE [LARGE SCALE GENOMIC DNA]</scope>
    <source>
        <strain evidence="8">cv. MD2</strain>
        <tissue evidence="7">Leaf</tissue>
    </source>
</reference>
<accession>A0A199VTL2</accession>
<dbReference type="EMBL" id="LSRQ01000891">
    <property type="protein sequence ID" value="OAY80338.1"/>
    <property type="molecule type" value="Genomic_DNA"/>
</dbReference>
<dbReference type="InterPro" id="IPR024072">
    <property type="entry name" value="DHFR-like_dom_sf"/>
</dbReference>
<evidence type="ECO:0000313" key="8">
    <source>
        <dbReference type="Proteomes" id="UP000092600"/>
    </source>
</evidence>
<organism evidence="7 8">
    <name type="scientific">Ananas comosus</name>
    <name type="common">Pineapple</name>
    <name type="synonym">Ananas ananas</name>
    <dbReference type="NCBI Taxonomy" id="4615"/>
    <lineage>
        <taxon>Eukaryota</taxon>
        <taxon>Viridiplantae</taxon>
        <taxon>Streptophyta</taxon>
        <taxon>Embryophyta</taxon>
        <taxon>Tracheophyta</taxon>
        <taxon>Spermatophyta</taxon>
        <taxon>Magnoliopsida</taxon>
        <taxon>Liliopsida</taxon>
        <taxon>Poales</taxon>
        <taxon>Bromeliaceae</taxon>
        <taxon>Bromelioideae</taxon>
        <taxon>Ananas</taxon>
    </lineage>
</organism>
<evidence type="ECO:0000256" key="1">
    <source>
        <dbReference type="ARBA" id="ARBA00004903"/>
    </source>
</evidence>
<evidence type="ECO:0000313" key="7">
    <source>
        <dbReference type="EMBL" id="OAY80338.1"/>
    </source>
</evidence>
<evidence type="ECO:0000256" key="2">
    <source>
        <dbReference type="ARBA" id="ARBA00012856"/>
    </source>
</evidence>
<dbReference type="PROSITE" id="PS51330">
    <property type="entry name" value="DHFR_2"/>
    <property type="match status" value="1"/>
</dbReference>
<comment type="caution">
    <text evidence="7">The sequence shown here is derived from an EMBL/GenBank/DDBJ whole genome shotgun (WGS) entry which is preliminary data.</text>
</comment>
<keyword evidence="5" id="KW-0560">Oxidoreductase</keyword>
<dbReference type="SUPFAM" id="SSF53597">
    <property type="entry name" value="Dihydrofolate reductase-like"/>
    <property type="match status" value="1"/>
</dbReference>
<dbReference type="GO" id="GO:0046654">
    <property type="term" value="P:tetrahydrofolate biosynthetic process"/>
    <property type="evidence" value="ECO:0007669"/>
    <property type="project" value="InterPro"/>
</dbReference>
<dbReference type="PANTHER" id="PTHR48069:SF3">
    <property type="entry name" value="DIHYDROFOLATE REDUCTASE"/>
    <property type="match status" value="1"/>
</dbReference>
<dbReference type="InterPro" id="IPR001796">
    <property type="entry name" value="DHFR_dom"/>
</dbReference>
<evidence type="ECO:0000256" key="4">
    <source>
        <dbReference type="ARBA" id="ARBA00022857"/>
    </source>
</evidence>
<dbReference type="STRING" id="4615.A0A199VTL2"/>
<gene>
    <name evidence="7" type="ORF">ACMD2_18843</name>
</gene>
<dbReference type="GO" id="GO:0046452">
    <property type="term" value="P:dihydrofolate metabolic process"/>
    <property type="evidence" value="ECO:0007669"/>
    <property type="project" value="TreeGrafter"/>
</dbReference>
<dbReference type="EC" id="1.5.1.3" evidence="2"/>
<keyword evidence="4" id="KW-0521">NADP</keyword>
<dbReference type="AlphaFoldDB" id="A0A199VTL2"/>
<comment type="pathway">
    <text evidence="1">Cofactor biosynthesis; tetrahydrofolate biosynthesis; 5,6,7,8-tetrahydrofolate from 7,8-dihydrofolate: step 1/1.</text>
</comment>
<dbReference type="GO" id="GO:0004146">
    <property type="term" value="F:dihydrofolate reductase activity"/>
    <property type="evidence" value="ECO:0007669"/>
    <property type="project" value="UniProtKB-EC"/>
</dbReference>
<dbReference type="GO" id="GO:0006730">
    <property type="term" value="P:one-carbon metabolic process"/>
    <property type="evidence" value="ECO:0007669"/>
    <property type="project" value="UniProtKB-KW"/>
</dbReference>
<name>A0A199VTL2_ANACO</name>
<dbReference type="CDD" id="cd00209">
    <property type="entry name" value="DHFR"/>
    <property type="match status" value="1"/>
</dbReference>
<evidence type="ECO:0000256" key="3">
    <source>
        <dbReference type="ARBA" id="ARBA00022563"/>
    </source>
</evidence>
<feature type="domain" description="DHFR" evidence="6">
    <location>
        <begin position="1"/>
        <end position="130"/>
    </location>
</feature>
<proteinExistence type="predicted"/>
<evidence type="ECO:0000259" key="6">
    <source>
        <dbReference type="PROSITE" id="PS51330"/>
    </source>
</evidence>